<dbReference type="Proteomes" id="UP001250858">
    <property type="component" value="Chromosome"/>
</dbReference>
<organism evidence="3 4">
    <name type="scientific">Streptomyces roseicoloratus</name>
    <dbReference type="NCBI Taxonomy" id="2508722"/>
    <lineage>
        <taxon>Bacteria</taxon>
        <taxon>Bacillati</taxon>
        <taxon>Actinomycetota</taxon>
        <taxon>Actinomycetes</taxon>
        <taxon>Kitasatosporales</taxon>
        <taxon>Streptomycetaceae</taxon>
        <taxon>Streptomyces</taxon>
    </lineage>
</organism>
<protein>
    <submittedName>
        <fullName evidence="3">Trypco2 family protein</fullName>
    </submittedName>
</protein>
<feature type="compositionally biased region" description="Low complexity" evidence="1">
    <location>
        <begin position="174"/>
        <end position="195"/>
    </location>
</feature>
<accession>A0ABY9RW94</accession>
<evidence type="ECO:0000259" key="2">
    <source>
        <dbReference type="Pfam" id="PF19631"/>
    </source>
</evidence>
<feature type="compositionally biased region" description="Basic and acidic residues" evidence="1">
    <location>
        <begin position="125"/>
        <end position="134"/>
    </location>
</feature>
<evidence type="ECO:0000313" key="4">
    <source>
        <dbReference type="Proteomes" id="UP001250858"/>
    </source>
</evidence>
<feature type="region of interest" description="Disordered" evidence="1">
    <location>
        <begin position="106"/>
        <end position="195"/>
    </location>
</feature>
<proteinExistence type="predicted"/>
<name>A0ABY9RW94_9ACTN</name>
<evidence type="ECO:0000256" key="1">
    <source>
        <dbReference type="SAM" id="MobiDB-lite"/>
    </source>
</evidence>
<feature type="domain" description="Trypsin-co-occurring" evidence="2">
    <location>
        <begin position="8"/>
        <end position="85"/>
    </location>
</feature>
<dbReference type="EMBL" id="CP133762">
    <property type="protein sequence ID" value="WMX46443.1"/>
    <property type="molecule type" value="Genomic_DNA"/>
</dbReference>
<gene>
    <name evidence="3" type="ORF">RGF97_18565</name>
</gene>
<keyword evidence="4" id="KW-1185">Reference proteome</keyword>
<evidence type="ECO:0000313" key="3">
    <source>
        <dbReference type="EMBL" id="WMX46443.1"/>
    </source>
</evidence>
<sequence>MTDTTPKIELADAIASVRDQLLIAAGRATGQAVAFEVGDIEMEFSVELRKEGKAGGKIKAWVVEAGADASRSRGDTHRVSFTLKPRNAATGGAWLVGNEEEADLSGFGHGAAAEDPAAGTVGARGAERTARAARADNATGPERIARAARADNATGPEGTTRAARADNATGPEGTTRAARADNATEATEAAGAEAR</sequence>
<reference evidence="3 4" key="1">
    <citation type="submission" date="2023-09" db="EMBL/GenBank/DDBJ databases">
        <title>Complete genome of Streptomyces roseicoloratus T14.</title>
        <authorList>
            <person name="Bashizi T."/>
            <person name="Kim M.-J."/>
            <person name="Lee G."/>
            <person name="Tagele S.B."/>
            <person name="Shin J.-H."/>
        </authorList>
    </citation>
    <scope>NUCLEOTIDE SEQUENCE [LARGE SCALE GENOMIC DNA]</scope>
    <source>
        <strain evidence="3 4">T14</strain>
    </source>
</reference>
<dbReference type="Pfam" id="PF19631">
    <property type="entry name" value="Trypco2"/>
    <property type="match status" value="1"/>
</dbReference>
<dbReference type="RefSeq" id="WP_309548970.1">
    <property type="nucleotide sequence ID" value="NZ_CP133762.1"/>
</dbReference>
<dbReference type="InterPro" id="IPR045608">
    <property type="entry name" value="Trypco2"/>
</dbReference>